<dbReference type="InterPro" id="IPR011105">
    <property type="entry name" value="Cell_wall_hydrolase_SleB"/>
</dbReference>
<gene>
    <name evidence="2" type="ORF">A2642_00750</name>
</gene>
<dbReference type="Gene3D" id="1.10.10.2520">
    <property type="entry name" value="Cell wall hydrolase SleB, domain 1"/>
    <property type="match status" value="1"/>
</dbReference>
<feature type="domain" description="Cell wall hydrolase SleB" evidence="1">
    <location>
        <begin position="102"/>
        <end position="217"/>
    </location>
</feature>
<dbReference type="EMBL" id="MFTJ01000035">
    <property type="protein sequence ID" value="OGI64857.1"/>
    <property type="molecule type" value="Genomic_DNA"/>
</dbReference>
<dbReference type="Proteomes" id="UP000178700">
    <property type="component" value="Unassembled WGS sequence"/>
</dbReference>
<dbReference type="AlphaFoldDB" id="A0A1F6V5A4"/>
<sequence length="221" mass="26272">MDKNIFSILRRDWLWSANIFTYFFKNNRQKKNFEENLDSDIHYIDFWADRMPTLHEIIFDLGVDKLKRIPSVENPKWTDENFIDDSEQMILARVILGEGENQSKEARTGIGFTVLNRIKKHKKQWGYNVHEVILKESQYDSFWNKNTKDKVRDPLNNNVSISVWNKCYAVAEAVLGGQIADPTFGATHFHSYKHQIDFPWWATEKNLKTKIDRVYFYELEA</sequence>
<accession>A0A1F6V5A4</accession>
<evidence type="ECO:0000259" key="1">
    <source>
        <dbReference type="Pfam" id="PF07486"/>
    </source>
</evidence>
<evidence type="ECO:0000313" key="2">
    <source>
        <dbReference type="EMBL" id="OGI64857.1"/>
    </source>
</evidence>
<dbReference type="InterPro" id="IPR042047">
    <property type="entry name" value="SleB_dom1"/>
</dbReference>
<dbReference type="Pfam" id="PF07486">
    <property type="entry name" value="Hydrolase_2"/>
    <property type="match status" value="1"/>
</dbReference>
<proteinExistence type="predicted"/>
<dbReference type="GO" id="GO:0016787">
    <property type="term" value="F:hydrolase activity"/>
    <property type="evidence" value="ECO:0007669"/>
    <property type="project" value="InterPro"/>
</dbReference>
<comment type="caution">
    <text evidence="2">The sequence shown here is derived from an EMBL/GenBank/DDBJ whole genome shotgun (WGS) entry which is preliminary data.</text>
</comment>
<protein>
    <recommendedName>
        <fullName evidence="1">Cell wall hydrolase SleB domain-containing protein</fullName>
    </recommendedName>
</protein>
<evidence type="ECO:0000313" key="3">
    <source>
        <dbReference type="Proteomes" id="UP000178700"/>
    </source>
</evidence>
<name>A0A1F6V5A4_9BACT</name>
<organism evidence="2 3">
    <name type="scientific">Candidatus Nomurabacteria bacterium RIFCSPHIGHO2_01_FULL_39_10</name>
    <dbReference type="NCBI Taxonomy" id="1801733"/>
    <lineage>
        <taxon>Bacteria</taxon>
        <taxon>Candidatus Nomuraibacteriota</taxon>
    </lineage>
</organism>
<reference evidence="2 3" key="1">
    <citation type="journal article" date="2016" name="Nat. Commun.">
        <title>Thousands of microbial genomes shed light on interconnected biogeochemical processes in an aquifer system.</title>
        <authorList>
            <person name="Anantharaman K."/>
            <person name="Brown C.T."/>
            <person name="Hug L.A."/>
            <person name="Sharon I."/>
            <person name="Castelle C.J."/>
            <person name="Probst A.J."/>
            <person name="Thomas B.C."/>
            <person name="Singh A."/>
            <person name="Wilkins M.J."/>
            <person name="Karaoz U."/>
            <person name="Brodie E.L."/>
            <person name="Williams K.H."/>
            <person name="Hubbard S.S."/>
            <person name="Banfield J.F."/>
        </authorList>
    </citation>
    <scope>NUCLEOTIDE SEQUENCE [LARGE SCALE GENOMIC DNA]</scope>
</reference>